<dbReference type="AlphaFoldDB" id="C1DG47"/>
<dbReference type="Proteomes" id="UP000002424">
    <property type="component" value="Chromosome"/>
</dbReference>
<dbReference type="EMBL" id="CP001157">
    <property type="protein sequence ID" value="ACO76374.1"/>
    <property type="molecule type" value="Genomic_DNA"/>
</dbReference>
<dbReference type="RefSeq" id="WP_012698802.1">
    <property type="nucleotide sequence ID" value="NC_012560.1"/>
</dbReference>
<dbReference type="STRING" id="322710.Avin_01070"/>
<dbReference type="KEGG" id="avn:Avin_01070"/>
<name>C1DG47_AZOVD</name>
<gene>
    <name evidence="1" type="ordered locus">Avin_01070</name>
</gene>
<keyword evidence="2" id="KW-1185">Reference proteome</keyword>
<accession>C1DG47</accession>
<protein>
    <submittedName>
        <fullName evidence="1">Uncharacterized protein</fullName>
    </submittedName>
</protein>
<dbReference type="HOGENOM" id="CLU_2178414_0_0_6"/>
<evidence type="ECO:0000313" key="2">
    <source>
        <dbReference type="Proteomes" id="UP000002424"/>
    </source>
</evidence>
<evidence type="ECO:0000313" key="1">
    <source>
        <dbReference type="EMBL" id="ACO76374.1"/>
    </source>
</evidence>
<organism evidence="1 2">
    <name type="scientific">Azotobacter vinelandii (strain DJ / ATCC BAA-1303)</name>
    <dbReference type="NCBI Taxonomy" id="322710"/>
    <lineage>
        <taxon>Bacteria</taxon>
        <taxon>Pseudomonadati</taxon>
        <taxon>Pseudomonadota</taxon>
        <taxon>Gammaproteobacteria</taxon>
        <taxon>Pseudomonadales</taxon>
        <taxon>Pseudomonadaceae</taxon>
        <taxon>Azotobacter</taxon>
    </lineage>
</organism>
<sequence length="109" mass="12387">MHEGRWQLLDTDPAWAGNRSHDALIAFAWSGPGGRRRLVAVNYADHPSQGFVRLPWDDLAGRDWYLRDRLGPARYERDGTDLAARGLYLDLPAWGCRAFEVQRIRGGLP</sequence>
<proteinExistence type="predicted"/>
<reference evidence="1 2" key="1">
    <citation type="journal article" date="2009" name="J. Bacteriol.">
        <title>Genome sequence of Azotobacter vinelandii, an obligate aerobe specialized to support diverse anaerobic metabolic processes.</title>
        <authorList>
            <person name="Setubal J.C."/>
            <person name="dos Santos P."/>
            <person name="Goldman B.S."/>
            <person name="Ertesvag H."/>
            <person name="Espin G."/>
            <person name="Rubio L.M."/>
            <person name="Valla S."/>
            <person name="Almeida N.F."/>
            <person name="Balasubramanian D."/>
            <person name="Cromes L."/>
            <person name="Curatti L."/>
            <person name="Du Z."/>
            <person name="Godsy E."/>
            <person name="Goodner B."/>
            <person name="Hellner-Burris K."/>
            <person name="Hernandez J.A."/>
            <person name="Houmiel K."/>
            <person name="Imperial J."/>
            <person name="Kennedy C."/>
            <person name="Larson T.J."/>
            <person name="Latreille P."/>
            <person name="Ligon L.S."/>
            <person name="Lu J."/>
            <person name="Maerk M."/>
            <person name="Miller N.M."/>
            <person name="Norton S."/>
            <person name="O'Carroll I.P."/>
            <person name="Paulsen I."/>
            <person name="Raulfs E.C."/>
            <person name="Roemer R."/>
            <person name="Rosser J."/>
            <person name="Segura D."/>
            <person name="Slater S."/>
            <person name="Stricklin S.L."/>
            <person name="Studholme D.J."/>
            <person name="Sun J."/>
            <person name="Viana C.J."/>
            <person name="Wallin E."/>
            <person name="Wang B."/>
            <person name="Wheeler C."/>
            <person name="Zhu H."/>
            <person name="Dean D.R."/>
            <person name="Dixon R."/>
            <person name="Wood D."/>
        </authorList>
    </citation>
    <scope>NUCLEOTIDE SEQUENCE [LARGE SCALE GENOMIC DNA]</scope>
    <source>
        <strain evidence="2">DJ / ATCC BAA-1303</strain>
    </source>
</reference>
<dbReference type="eggNOG" id="COG0366">
    <property type="taxonomic scope" value="Bacteria"/>
</dbReference>
<dbReference type="EnsemblBacteria" id="ACO76374">
    <property type="protein sequence ID" value="ACO76374"/>
    <property type="gene ID" value="Avin_01070"/>
</dbReference>
<dbReference type="OrthoDB" id="9805159at2"/>
<dbReference type="GeneID" id="88183577"/>